<evidence type="ECO:0000256" key="1">
    <source>
        <dbReference type="SAM" id="MobiDB-lite"/>
    </source>
</evidence>
<accession>A0A0E9SC10</accession>
<protein>
    <submittedName>
        <fullName evidence="2">Uncharacterized protein</fullName>
    </submittedName>
</protein>
<dbReference type="EMBL" id="GBXM01069791">
    <property type="protein sequence ID" value="JAH38786.1"/>
    <property type="molecule type" value="Transcribed_RNA"/>
</dbReference>
<evidence type="ECO:0000313" key="2">
    <source>
        <dbReference type="EMBL" id="JAH38786.1"/>
    </source>
</evidence>
<organism evidence="2">
    <name type="scientific">Anguilla anguilla</name>
    <name type="common">European freshwater eel</name>
    <name type="synonym">Muraena anguilla</name>
    <dbReference type="NCBI Taxonomy" id="7936"/>
    <lineage>
        <taxon>Eukaryota</taxon>
        <taxon>Metazoa</taxon>
        <taxon>Chordata</taxon>
        <taxon>Craniata</taxon>
        <taxon>Vertebrata</taxon>
        <taxon>Euteleostomi</taxon>
        <taxon>Actinopterygii</taxon>
        <taxon>Neopterygii</taxon>
        <taxon>Teleostei</taxon>
        <taxon>Anguilliformes</taxon>
        <taxon>Anguillidae</taxon>
        <taxon>Anguilla</taxon>
    </lineage>
</organism>
<dbReference type="AlphaFoldDB" id="A0A0E9SC10"/>
<name>A0A0E9SC10_ANGAN</name>
<sequence>MGPWNRTSVRRSCSCTTANTTPHMSITSMSQRRNTRRH</sequence>
<reference evidence="2" key="2">
    <citation type="journal article" date="2015" name="Fish Shellfish Immunol.">
        <title>Early steps in the European eel (Anguilla anguilla)-Vibrio vulnificus interaction in the gills: Role of the RtxA13 toxin.</title>
        <authorList>
            <person name="Callol A."/>
            <person name="Pajuelo D."/>
            <person name="Ebbesson L."/>
            <person name="Teles M."/>
            <person name="MacKenzie S."/>
            <person name="Amaro C."/>
        </authorList>
    </citation>
    <scope>NUCLEOTIDE SEQUENCE</scope>
</reference>
<reference evidence="2" key="1">
    <citation type="submission" date="2014-11" db="EMBL/GenBank/DDBJ databases">
        <authorList>
            <person name="Amaro Gonzalez C."/>
        </authorList>
    </citation>
    <scope>NUCLEOTIDE SEQUENCE</scope>
</reference>
<feature type="region of interest" description="Disordered" evidence="1">
    <location>
        <begin position="1"/>
        <end position="38"/>
    </location>
</feature>
<proteinExistence type="predicted"/>
<feature type="compositionally biased region" description="Polar residues" evidence="1">
    <location>
        <begin position="1"/>
        <end position="32"/>
    </location>
</feature>